<dbReference type="GO" id="GO:0071933">
    <property type="term" value="F:Arp2/3 complex binding"/>
    <property type="evidence" value="ECO:0007669"/>
    <property type="project" value="InterPro"/>
</dbReference>
<name>A0A4P9YY17_9FUNG</name>
<dbReference type="GO" id="GO:0071846">
    <property type="term" value="P:actin filament debranching"/>
    <property type="evidence" value="ECO:0007669"/>
    <property type="project" value="InterPro"/>
</dbReference>
<feature type="domain" description="ADF-H" evidence="2">
    <location>
        <begin position="1"/>
        <end position="76"/>
    </location>
</feature>
<gene>
    <name evidence="3" type="ORF">SYNPS1DRAFT_22937</name>
</gene>
<dbReference type="InterPro" id="IPR011171">
    <property type="entry name" value="GMF"/>
</dbReference>
<dbReference type="InterPro" id="IPR002108">
    <property type="entry name" value="ADF-H"/>
</dbReference>
<evidence type="ECO:0000259" key="2">
    <source>
        <dbReference type="PROSITE" id="PS51263"/>
    </source>
</evidence>
<dbReference type="Gene3D" id="3.40.20.10">
    <property type="entry name" value="Severin"/>
    <property type="match status" value="1"/>
</dbReference>
<accession>A0A4P9YY17</accession>
<dbReference type="SUPFAM" id="SSF55753">
    <property type="entry name" value="Actin depolymerizing proteins"/>
    <property type="match status" value="1"/>
</dbReference>
<dbReference type="PROSITE" id="PS51263">
    <property type="entry name" value="ADF_H"/>
    <property type="match status" value="1"/>
</dbReference>
<comment type="similarity">
    <text evidence="1">Belongs to the actin-binding proteins ADF family. GMF subfamily.</text>
</comment>
<dbReference type="OrthoDB" id="3919494at2759"/>
<dbReference type="InterPro" id="IPR029006">
    <property type="entry name" value="ADF-H/Gelsolin-like_dom_sf"/>
</dbReference>
<reference evidence="4" key="1">
    <citation type="journal article" date="2018" name="Nat. Microbiol.">
        <title>Leveraging single-cell genomics to expand the fungal tree of life.</title>
        <authorList>
            <person name="Ahrendt S.R."/>
            <person name="Quandt C.A."/>
            <person name="Ciobanu D."/>
            <person name="Clum A."/>
            <person name="Salamov A."/>
            <person name="Andreopoulos B."/>
            <person name="Cheng J.F."/>
            <person name="Woyke T."/>
            <person name="Pelin A."/>
            <person name="Henrissat B."/>
            <person name="Reynolds N.K."/>
            <person name="Benny G.L."/>
            <person name="Smith M.E."/>
            <person name="James T.Y."/>
            <person name="Grigoriev I.V."/>
        </authorList>
    </citation>
    <scope>NUCLEOTIDE SEQUENCE [LARGE SCALE GENOMIC DNA]</scope>
    <source>
        <strain evidence="4">Benny S71-1</strain>
    </source>
</reference>
<evidence type="ECO:0000313" key="4">
    <source>
        <dbReference type="Proteomes" id="UP000278143"/>
    </source>
</evidence>
<dbReference type="GO" id="GO:0030864">
    <property type="term" value="C:cortical actin cytoskeleton"/>
    <property type="evidence" value="ECO:0007669"/>
    <property type="project" value="TreeGrafter"/>
</dbReference>
<keyword evidence="4" id="KW-1185">Reference proteome</keyword>
<organism evidence="3 4">
    <name type="scientific">Syncephalis pseudoplumigaleata</name>
    <dbReference type="NCBI Taxonomy" id="1712513"/>
    <lineage>
        <taxon>Eukaryota</taxon>
        <taxon>Fungi</taxon>
        <taxon>Fungi incertae sedis</taxon>
        <taxon>Zoopagomycota</taxon>
        <taxon>Zoopagomycotina</taxon>
        <taxon>Zoopagomycetes</taxon>
        <taxon>Zoopagales</taxon>
        <taxon>Piptocephalidaceae</taxon>
        <taxon>Syncephalis</taxon>
    </lineage>
</organism>
<dbReference type="Pfam" id="PF00241">
    <property type="entry name" value="Cofilin_ADF"/>
    <property type="match status" value="1"/>
</dbReference>
<evidence type="ECO:0000256" key="1">
    <source>
        <dbReference type="ARBA" id="ARBA00010055"/>
    </source>
</evidence>
<protein>
    <recommendedName>
        <fullName evidence="2">ADF-H domain-containing protein</fullName>
    </recommendedName>
</protein>
<dbReference type="PANTHER" id="PTHR11249:SF2">
    <property type="entry name" value="GLIA MATURATION FACTOR"/>
    <property type="match status" value="1"/>
</dbReference>
<dbReference type="GO" id="GO:0034316">
    <property type="term" value="P:negative regulation of Arp2/3 complex-mediated actin nucleation"/>
    <property type="evidence" value="ECO:0007669"/>
    <property type="project" value="TreeGrafter"/>
</dbReference>
<evidence type="ECO:0000313" key="3">
    <source>
        <dbReference type="EMBL" id="RKP25033.1"/>
    </source>
</evidence>
<dbReference type="AlphaFoldDB" id="A0A4P9YY17"/>
<proteinExistence type="inferred from homology"/>
<sequence length="77" mass="8843">MNAATYVFLSFQLTLKDGRINNPLVFIYYNRLASSRLNMLYASSKTHLEKEAGASKVVELREAEQLNMEWLCNELAL</sequence>
<dbReference type="GO" id="GO:0003779">
    <property type="term" value="F:actin binding"/>
    <property type="evidence" value="ECO:0007669"/>
    <property type="project" value="InterPro"/>
</dbReference>
<dbReference type="PANTHER" id="PTHR11249">
    <property type="entry name" value="GLIAL FACTOR NATURATION FACTOR"/>
    <property type="match status" value="1"/>
</dbReference>
<dbReference type="EMBL" id="KZ989914">
    <property type="protein sequence ID" value="RKP25033.1"/>
    <property type="molecule type" value="Genomic_DNA"/>
</dbReference>
<dbReference type="Proteomes" id="UP000278143">
    <property type="component" value="Unassembled WGS sequence"/>
</dbReference>